<dbReference type="RefSeq" id="XP_030843818.1">
    <property type="nucleotide sequence ID" value="XM_030987958.1"/>
</dbReference>
<feature type="domain" description="Sushi" evidence="8">
    <location>
        <begin position="163"/>
        <end position="218"/>
    </location>
</feature>
<dbReference type="PANTHER" id="PTHR19325">
    <property type="entry name" value="COMPLEMENT COMPONENT-RELATED SUSHI DOMAIN-CONTAINING"/>
    <property type="match status" value="1"/>
</dbReference>
<keyword evidence="7" id="KW-0812">Transmembrane</keyword>
<dbReference type="InterPro" id="IPR035976">
    <property type="entry name" value="Sushi/SCR/CCP_sf"/>
</dbReference>
<sequence>MTQVTSCIYRSLRNKCCSFASVSERYQAFIGCHKPGSIKCGAPYIPHHAMVEDLRLNYEFRDIVNVRCNTSDDVFTLHCHNKGLWSGPLASCPEPKSSIKCGAPYIPHHAMVEDLRLNYEFRDIVNVRCNTSDDVFTLHCHNKGLWSGPVASCPEPKSAPSVDSCTAPAVPIDSTIQNLRLSYKNGDRMNVTCNEGPEWFPVTCEDGTWTGQNIVCPVPAIECNQPIISVDAYIGNVKPRYKNGDQVNITCNDDSVSLIWECQRDGLWRGPPFECSRTHPPPEGQQPSSPGRFTRPNTEHDGRDYFITGLLVTAVILFILVLMCMAVFVIFMRNRGYDLVTSSKDALQDENGSRGPLPDVPEGYANYVAGEQSLYVEPYLKQNGDHIPAYEVYEKPV</sequence>
<evidence type="ECO:0000313" key="10">
    <source>
        <dbReference type="Proteomes" id="UP000007110"/>
    </source>
</evidence>
<keyword evidence="7" id="KW-1133">Transmembrane helix</keyword>
<dbReference type="Proteomes" id="UP000007110">
    <property type="component" value="Unassembled WGS sequence"/>
</dbReference>
<dbReference type="InterPro" id="IPR000436">
    <property type="entry name" value="Sushi_SCR_CCP_dom"/>
</dbReference>
<dbReference type="SUPFAM" id="SSF57535">
    <property type="entry name" value="Complement control module/SCR domain"/>
    <property type="match status" value="4"/>
</dbReference>
<dbReference type="InterPro" id="IPR050350">
    <property type="entry name" value="Compl-Cell_Adhes-Reg"/>
</dbReference>
<evidence type="ECO:0000313" key="9">
    <source>
        <dbReference type="EnsemblMetazoa" id="XP_030843818"/>
    </source>
</evidence>
<evidence type="ECO:0000256" key="7">
    <source>
        <dbReference type="SAM" id="Phobius"/>
    </source>
</evidence>
<dbReference type="PROSITE" id="PS50923">
    <property type="entry name" value="SUSHI"/>
    <property type="match status" value="3"/>
</dbReference>
<evidence type="ECO:0000259" key="8">
    <source>
        <dbReference type="PROSITE" id="PS50923"/>
    </source>
</evidence>
<reference evidence="9" key="2">
    <citation type="submission" date="2021-01" db="UniProtKB">
        <authorList>
            <consortium name="EnsemblMetazoa"/>
        </authorList>
    </citation>
    <scope>IDENTIFICATION</scope>
</reference>
<protein>
    <recommendedName>
        <fullName evidence="8">Sushi domain-containing protein</fullName>
    </recommendedName>
</protein>
<evidence type="ECO:0000256" key="5">
    <source>
        <dbReference type="PROSITE-ProRule" id="PRU00302"/>
    </source>
</evidence>
<dbReference type="SMART" id="SM00032">
    <property type="entry name" value="CCP"/>
    <property type="match status" value="4"/>
</dbReference>
<proteinExistence type="predicted"/>
<evidence type="ECO:0000256" key="2">
    <source>
        <dbReference type="ARBA" id="ARBA00022737"/>
    </source>
</evidence>
<dbReference type="OMA" id="QCANISD"/>
<comment type="caution">
    <text evidence="5">Lacks conserved residue(s) required for the propagation of feature annotation.</text>
</comment>
<dbReference type="AlphaFoldDB" id="A0A7M7P1J4"/>
<dbReference type="KEGG" id="spu:583264"/>
<name>A0A7M7P1J4_STRPU</name>
<dbReference type="EnsemblMetazoa" id="XM_030987958">
    <property type="protein sequence ID" value="XP_030843818"/>
    <property type="gene ID" value="LOC583264"/>
</dbReference>
<keyword evidence="3" id="KW-1015">Disulfide bond</keyword>
<keyword evidence="1 5" id="KW-0768">Sushi</keyword>
<feature type="domain" description="Sushi" evidence="8">
    <location>
        <begin position="90"/>
        <end position="155"/>
    </location>
</feature>
<keyword evidence="2" id="KW-0677">Repeat</keyword>
<evidence type="ECO:0000256" key="1">
    <source>
        <dbReference type="ARBA" id="ARBA00022659"/>
    </source>
</evidence>
<dbReference type="CDD" id="cd00033">
    <property type="entry name" value="CCP"/>
    <property type="match status" value="3"/>
</dbReference>
<dbReference type="OrthoDB" id="10051774at2759"/>
<feature type="transmembrane region" description="Helical" evidence="7">
    <location>
        <begin position="305"/>
        <end position="331"/>
    </location>
</feature>
<dbReference type="InParanoid" id="A0A7M7P1J4"/>
<evidence type="ECO:0000256" key="3">
    <source>
        <dbReference type="ARBA" id="ARBA00023157"/>
    </source>
</evidence>
<dbReference type="Pfam" id="PF00084">
    <property type="entry name" value="Sushi"/>
    <property type="match status" value="2"/>
</dbReference>
<feature type="region of interest" description="Disordered" evidence="6">
    <location>
        <begin position="273"/>
        <end position="297"/>
    </location>
</feature>
<dbReference type="PANTHER" id="PTHR19325:SF560">
    <property type="entry name" value="SUSHI, VON WILLEBRAND FACTOR TYPE A, EGF AND PENTRAXIN DOMAIN-CONTAINING PROTEIN 1"/>
    <property type="match status" value="1"/>
</dbReference>
<accession>A0A7M7P1J4</accession>
<organism evidence="9 10">
    <name type="scientific">Strongylocentrotus purpuratus</name>
    <name type="common">Purple sea urchin</name>
    <dbReference type="NCBI Taxonomy" id="7668"/>
    <lineage>
        <taxon>Eukaryota</taxon>
        <taxon>Metazoa</taxon>
        <taxon>Echinodermata</taxon>
        <taxon>Eleutherozoa</taxon>
        <taxon>Echinozoa</taxon>
        <taxon>Echinoidea</taxon>
        <taxon>Euechinoidea</taxon>
        <taxon>Echinacea</taxon>
        <taxon>Camarodonta</taxon>
        <taxon>Echinidea</taxon>
        <taxon>Strongylocentrotidae</taxon>
        <taxon>Strongylocentrotus</taxon>
    </lineage>
</organism>
<feature type="domain" description="Sushi" evidence="8">
    <location>
        <begin position="221"/>
        <end position="277"/>
    </location>
</feature>
<evidence type="ECO:0000256" key="4">
    <source>
        <dbReference type="ARBA" id="ARBA00023180"/>
    </source>
</evidence>
<dbReference type="Gene3D" id="2.10.70.10">
    <property type="entry name" value="Complement Module, domain 1"/>
    <property type="match status" value="4"/>
</dbReference>
<reference evidence="10" key="1">
    <citation type="submission" date="2015-02" db="EMBL/GenBank/DDBJ databases">
        <title>Genome sequencing for Strongylocentrotus purpuratus.</title>
        <authorList>
            <person name="Murali S."/>
            <person name="Liu Y."/>
            <person name="Vee V."/>
            <person name="English A."/>
            <person name="Wang M."/>
            <person name="Skinner E."/>
            <person name="Han Y."/>
            <person name="Muzny D.M."/>
            <person name="Worley K.C."/>
            <person name="Gibbs R.A."/>
        </authorList>
    </citation>
    <scope>NUCLEOTIDE SEQUENCE</scope>
</reference>
<keyword evidence="7" id="KW-0472">Membrane</keyword>
<evidence type="ECO:0000256" key="6">
    <source>
        <dbReference type="SAM" id="MobiDB-lite"/>
    </source>
</evidence>
<keyword evidence="4" id="KW-0325">Glycoprotein</keyword>
<keyword evidence="10" id="KW-1185">Reference proteome</keyword>
<dbReference type="GeneID" id="583264"/>